<dbReference type="PANTHER" id="PTHR33914">
    <property type="entry name" value="18S PRE-RIBOSOMAL ASSEMBLY PROTEIN GAR2-LIKE PROTEIN"/>
    <property type="match status" value="1"/>
</dbReference>
<comment type="caution">
    <text evidence="2">The sequence shown here is derived from an EMBL/GenBank/DDBJ whole genome shotgun (WGS) entry which is preliminary data.</text>
</comment>
<evidence type="ECO:0000313" key="2">
    <source>
        <dbReference type="EMBL" id="KAJ9163485.1"/>
    </source>
</evidence>
<organism evidence="2 3">
    <name type="scientific">Hevea brasiliensis</name>
    <name type="common">Para rubber tree</name>
    <name type="synonym">Siphonia brasiliensis</name>
    <dbReference type="NCBI Taxonomy" id="3981"/>
    <lineage>
        <taxon>Eukaryota</taxon>
        <taxon>Viridiplantae</taxon>
        <taxon>Streptophyta</taxon>
        <taxon>Embryophyta</taxon>
        <taxon>Tracheophyta</taxon>
        <taxon>Spermatophyta</taxon>
        <taxon>Magnoliopsida</taxon>
        <taxon>eudicotyledons</taxon>
        <taxon>Gunneridae</taxon>
        <taxon>Pentapetalae</taxon>
        <taxon>rosids</taxon>
        <taxon>fabids</taxon>
        <taxon>Malpighiales</taxon>
        <taxon>Euphorbiaceae</taxon>
        <taxon>Crotonoideae</taxon>
        <taxon>Micrandreae</taxon>
        <taxon>Hevea</taxon>
    </lineage>
</organism>
<gene>
    <name evidence="2" type="ORF">P3X46_023147</name>
</gene>
<name>A0ABQ9LA29_HEVBR</name>
<feature type="region of interest" description="Disordered" evidence="1">
    <location>
        <begin position="155"/>
        <end position="185"/>
    </location>
</feature>
<proteinExistence type="predicted"/>
<sequence>MCTPWTMTRFIRWRLRDWVSCFLPCKFPLDDDPGRVCTSSPQPPIKNMVFDIKKDEMKGKRASKKLLWRNRYRNEKQVNHDVTLDRNTVSMENKSNDSGWPHFQDEDYIVFCFKEDGAFDVVKDGKLEALELFDSGNRSPRPVVRKLNYGEVAETCEKSSHGKTSNAQGIGQGLNPVEEDEEEQNTYLDIESHSVASARGHKFEVMEKHGIRKQSVESSDSNQSESSTGSFSFPILHWELMGSPAQMPKSEGLYIRKHKLTCARFQCWRF</sequence>
<accession>A0ABQ9LA29</accession>
<keyword evidence="3" id="KW-1185">Reference proteome</keyword>
<protein>
    <submittedName>
        <fullName evidence="2">Uncharacterized protein</fullName>
    </submittedName>
</protein>
<reference evidence="2" key="1">
    <citation type="journal article" date="2023" name="Plant Biotechnol. J.">
        <title>Chromosome-level wild Hevea brasiliensis genome provides new tools for genomic-assisted breeding and valuable loci to elevate rubber yield.</title>
        <authorList>
            <person name="Cheng H."/>
            <person name="Song X."/>
            <person name="Hu Y."/>
            <person name="Wu T."/>
            <person name="Yang Q."/>
            <person name="An Z."/>
            <person name="Feng S."/>
            <person name="Deng Z."/>
            <person name="Wu W."/>
            <person name="Zeng X."/>
            <person name="Tu M."/>
            <person name="Wang X."/>
            <person name="Huang H."/>
        </authorList>
    </citation>
    <scope>NUCLEOTIDE SEQUENCE</scope>
    <source>
        <strain evidence="2">MT/VB/25A 57/8</strain>
    </source>
</reference>
<evidence type="ECO:0000313" key="3">
    <source>
        <dbReference type="Proteomes" id="UP001174677"/>
    </source>
</evidence>
<dbReference type="EMBL" id="JARPOI010000013">
    <property type="protein sequence ID" value="KAJ9163485.1"/>
    <property type="molecule type" value="Genomic_DNA"/>
</dbReference>
<dbReference type="Proteomes" id="UP001174677">
    <property type="component" value="Chromosome 13"/>
</dbReference>
<dbReference type="PANTHER" id="PTHR33914:SF3">
    <property type="entry name" value="PROTEIN BREAKING OF ASYMMETRY IN THE STOMATAL LINEAGE"/>
    <property type="match status" value="1"/>
</dbReference>
<dbReference type="InterPro" id="IPR040378">
    <property type="entry name" value="BASL"/>
</dbReference>
<evidence type="ECO:0000256" key="1">
    <source>
        <dbReference type="SAM" id="MobiDB-lite"/>
    </source>
</evidence>